<evidence type="ECO:0000313" key="2">
    <source>
        <dbReference type="Proteomes" id="UP000612956"/>
    </source>
</evidence>
<name>A0A917QC55_9NOCA</name>
<organism evidence="1 2">
    <name type="scientific">Nocardia camponoti</name>
    <dbReference type="NCBI Taxonomy" id="1616106"/>
    <lineage>
        <taxon>Bacteria</taxon>
        <taxon>Bacillati</taxon>
        <taxon>Actinomycetota</taxon>
        <taxon>Actinomycetes</taxon>
        <taxon>Mycobacteriales</taxon>
        <taxon>Nocardiaceae</taxon>
        <taxon>Nocardia</taxon>
    </lineage>
</organism>
<sequence>MKVVFAADPTPEEPDKFPPGYQYPLAQRGVYSVRSMALMGRLLTVLVVDEQGWPKWYPIQLFEIADPRLPESWLFTRRPENVLTAVWGYPSMATDLQHIVELRRRSESALRTFLAESGVAGYDEAAGRFHDF</sequence>
<accession>A0A917QC55</accession>
<reference evidence="1" key="2">
    <citation type="submission" date="2020-09" db="EMBL/GenBank/DDBJ databases">
        <authorList>
            <person name="Sun Q."/>
            <person name="Zhou Y."/>
        </authorList>
    </citation>
    <scope>NUCLEOTIDE SEQUENCE</scope>
    <source>
        <strain evidence="1">CGMCC 4.7278</strain>
    </source>
</reference>
<keyword evidence="2" id="KW-1185">Reference proteome</keyword>
<evidence type="ECO:0000313" key="1">
    <source>
        <dbReference type="EMBL" id="GGK42977.1"/>
    </source>
</evidence>
<gene>
    <name evidence="1" type="ORF">GCM10011591_13310</name>
</gene>
<comment type="caution">
    <text evidence="1">The sequence shown here is derived from an EMBL/GenBank/DDBJ whole genome shotgun (WGS) entry which is preliminary data.</text>
</comment>
<dbReference type="RefSeq" id="WP_188827868.1">
    <property type="nucleotide sequence ID" value="NZ_BMMW01000001.1"/>
</dbReference>
<dbReference type="Proteomes" id="UP000612956">
    <property type="component" value="Unassembled WGS sequence"/>
</dbReference>
<proteinExistence type="predicted"/>
<dbReference type="EMBL" id="BMMW01000001">
    <property type="protein sequence ID" value="GGK42977.1"/>
    <property type="molecule type" value="Genomic_DNA"/>
</dbReference>
<protein>
    <submittedName>
        <fullName evidence="1">Uncharacterized protein</fullName>
    </submittedName>
</protein>
<dbReference type="AlphaFoldDB" id="A0A917QC55"/>
<reference evidence="1" key="1">
    <citation type="journal article" date="2014" name="Int. J. Syst. Evol. Microbiol.">
        <title>Complete genome sequence of Corynebacterium casei LMG S-19264T (=DSM 44701T), isolated from a smear-ripened cheese.</title>
        <authorList>
            <consortium name="US DOE Joint Genome Institute (JGI-PGF)"/>
            <person name="Walter F."/>
            <person name="Albersmeier A."/>
            <person name="Kalinowski J."/>
            <person name="Ruckert C."/>
        </authorList>
    </citation>
    <scope>NUCLEOTIDE SEQUENCE</scope>
    <source>
        <strain evidence="1">CGMCC 4.7278</strain>
    </source>
</reference>